<name>A0A093FM86_TYTAL</name>
<feature type="non-terminal residue" evidence="1">
    <location>
        <position position="1"/>
    </location>
</feature>
<gene>
    <name evidence="1" type="ORF">N341_07279</name>
</gene>
<feature type="non-terminal residue" evidence="1">
    <location>
        <position position="55"/>
    </location>
</feature>
<proteinExistence type="predicted"/>
<accession>A0A093FM86</accession>
<keyword evidence="2" id="KW-1185">Reference proteome</keyword>
<evidence type="ECO:0008006" key="3">
    <source>
        <dbReference type="Google" id="ProtNLM"/>
    </source>
</evidence>
<organism evidence="1 2">
    <name type="scientific">Tyto alba</name>
    <name type="common">Barn owl</name>
    <dbReference type="NCBI Taxonomy" id="56313"/>
    <lineage>
        <taxon>Eukaryota</taxon>
        <taxon>Metazoa</taxon>
        <taxon>Chordata</taxon>
        <taxon>Craniata</taxon>
        <taxon>Vertebrata</taxon>
        <taxon>Euteleostomi</taxon>
        <taxon>Archelosauria</taxon>
        <taxon>Archosauria</taxon>
        <taxon>Dinosauria</taxon>
        <taxon>Saurischia</taxon>
        <taxon>Theropoda</taxon>
        <taxon>Coelurosauria</taxon>
        <taxon>Aves</taxon>
        <taxon>Neognathae</taxon>
        <taxon>Neoaves</taxon>
        <taxon>Telluraves</taxon>
        <taxon>Strigiformes</taxon>
        <taxon>Tytonidae</taxon>
        <taxon>Tyto</taxon>
    </lineage>
</organism>
<sequence>DGFKRKDGRCRLNVRKKFFPVRVVRHWHRLPREAVAAPSLEGFKARLDGALGNLV</sequence>
<evidence type="ECO:0000313" key="1">
    <source>
        <dbReference type="EMBL" id="KFV55446.1"/>
    </source>
</evidence>
<evidence type="ECO:0000313" key="2">
    <source>
        <dbReference type="Proteomes" id="UP000054190"/>
    </source>
</evidence>
<dbReference type="EMBL" id="KK392465">
    <property type="protein sequence ID" value="KFV55446.1"/>
    <property type="molecule type" value="Genomic_DNA"/>
</dbReference>
<dbReference type="Proteomes" id="UP000054190">
    <property type="component" value="Unassembled WGS sequence"/>
</dbReference>
<protein>
    <recommendedName>
        <fullName evidence="3">Nidogen G2 beta-barrel domain-containing protein</fullName>
    </recommendedName>
</protein>
<reference evidence="1 2" key="1">
    <citation type="submission" date="2014-04" db="EMBL/GenBank/DDBJ databases">
        <title>Genome evolution of avian class.</title>
        <authorList>
            <person name="Zhang G."/>
            <person name="Li C."/>
        </authorList>
    </citation>
    <scope>NUCLEOTIDE SEQUENCE [LARGE SCALE GENOMIC DNA]</scope>
    <source>
        <strain evidence="1">BGI_N341</strain>
    </source>
</reference>
<dbReference type="AlphaFoldDB" id="A0A093FM86"/>